<sequence>MPADVETKVLQLDLPKNAAVWEYSERLSMLEIESMEWAQKDLKKSALILDPEYSTGKVAIFKRAFQKLGFRVVVRENPLLPAEVQKLQHRALMCFGNCLRPLVWQRFPVYRRVNRVPHHKMISSLQRKDAFAEILDKGAKGNELLSRYFLRWWTWTTEKRELVLEFAHKHPDTWFIAKPTGGSLGNNIEVLNNTGLSAYPMEFPKTRQKQRMIQEYIREPHLINGHKWDLRAYVLVTSCVPLRVYVFKKGLVRFAAHKYNTKSSGLGDRTQFLTNTHVGKRFQSLENITWTYEQLAEHLSSEGHSFERTMEDISEATFLVFQSIELFWQALFRREGKHCNKCWHIYGLDLIMDKNHRLHVLELNSNPDMELSKHREEDLYSLTKFSFASNAINLLYKRNQTVVPKIHELLADFEDKEALKHLSKNEWLYLIEYMSESYHRGDYISAYPSAKYTGVQEAMLNLHREVNPPSRIRLHKVLAHLEKKISSH</sequence>
<organism evidence="6">
    <name type="scientific">Mucochytrium quahogii</name>
    <dbReference type="NCBI Taxonomy" id="96639"/>
    <lineage>
        <taxon>Eukaryota</taxon>
        <taxon>Sar</taxon>
        <taxon>Stramenopiles</taxon>
        <taxon>Bigyra</taxon>
        <taxon>Labyrinthulomycetes</taxon>
        <taxon>Thraustochytrida</taxon>
        <taxon>Thraustochytriidae</taxon>
        <taxon>Mucochytrium</taxon>
    </lineage>
</organism>
<evidence type="ECO:0000256" key="5">
    <source>
        <dbReference type="ARBA" id="ARBA00049274"/>
    </source>
</evidence>
<dbReference type="AlphaFoldDB" id="A0A7S2RZ86"/>
<keyword evidence="1" id="KW-0436">Ligase</keyword>
<evidence type="ECO:0000256" key="3">
    <source>
        <dbReference type="ARBA" id="ARBA00022840"/>
    </source>
</evidence>
<evidence type="ECO:0000313" key="6">
    <source>
        <dbReference type="EMBL" id="CAD9684938.1"/>
    </source>
</evidence>
<keyword evidence="2" id="KW-0547">Nucleotide-binding</keyword>
<evidence type="ECO:0000256" key="2">
    <source>
        <dbReference type="ARBA" id="ARBA00022741"/>
    </source>
</evidence>
<protein>
    <recommendedName>
        <fullName evidence="4">Tubulin--tyrosine ligase-like protein 5</fullName>
    </recommendedName>
</protein>
<evidence type="ECO:0000256" key="1">
    <source>
        <dbReference type="ARBA" id="ARBA00022598"/>
    </source>
</evidence>
<dbReference type="GO" id="GO:0000226">
    <property type="term" value="P:microtubule cytoskeleton organization"/>
    <property type="evidence" value="ECO:0007669"/>
    <property type="project" value="TreeGrafter"/>
</dbReference>
<dbReference type="GO" id="GO:0015631">
    <property type="term" value="F:tubulin binding"/>
    <property type="evidence" value="ECO:0007669"/>
    <property type="project" value="TreeGrafter"/>
</dbReference>
<dbReference type="PANTHER" id="PTHR12241:SF145">
    <property type="entry name" value="TUBULIN POLYGLUTAMYLASE TTLL5"/>
    <property type="match status" value="1"/>
</dbReference>
<dbReference type="EMBL" id="HBHK01013719">
    <property type="protein sequence ID" value="CAD9684938.1"/>
    <property type="molecule type" value="Transcribed_RNA"/>
</dbReference>
<keyword evidence="3" id="KW-0067">ATP-binding</keyword>
<gene>
    <name evidence="6" type="ORF">QSP1433_LOCUS8623</name>
</gene>
<dbReference type="GO" id="GO:0070740">
    <property type="term" value="F:tubulin-glutamic acid ligase activity"/>
    <property type="evidence" value="ECO:0007669"/>
    <property type="project" value="TreeGrafter"/>
</dbReference>
<dbReference type="PANTHER" id="PTHR12241">
    <property type="entry name" value="TUBULIN POLYGLUTAMYLASE"/>
    <property type="match status" value="1"/>
</dbReference>
<dbReference type="PROSITE" id="PS51221">
    <property type="entry name" value="TTL"/>
    <property type="match status" value="1"/>
</dbReference>
<dbReference type="Pfam" id="PF03133">
    <property type="entry name" value="TTL"/>
    <property type="match status" value="1"/>
</dbReference>
<accession>A0A7S2RZ86</accession>
<reference evidence="6" key="1">
    <citation type="submission" date="2021-01" db="EMBL/GenBank/DDBJ databases">
        <authorList>
            <person name="Corre E."/>
            <person name="Pelletier E."/>
            <person name="Niang G."/>
            <person name="Scheremetjew M."/>
            <person name="Finn R."/>
            <person name="Kale V."/>
            <person name="Holt S."/>
            <person name="Cochrane G."/>
            <person name="Meng A."/>
            <person name="Brown T."/>
            <person name="Cohen L."/>
        </authorList>
    </citation>
    <scope>NUCLEOTIDE SEQUENCE</scope>
    <source>
        <strain evidence="6">NY070348D</strain>
    </source>
</reference>
<dbReference type="SUPFAM" id="SSF56059">
    <property type="entry name" value="Glutathione synthetase ATP-binding domain-like"/>
    <property type="match status" value="1"/>
</dbReference>
<comment type="catalytic activity">
    <reaction evidence="5">
        <text>L-glutamyl-[protein] + L-glutamate + ATP = gamma-L-glutamyl-L-glutamyl-[protein] + ADP + phosphate + H(+)</text>
        <dbReference type="Rhea" id="RHEA:60144"/>
        <dbReference type="Rhea" id="RHEA-COMP:10208"/>
        <dbReference type="Rhea" id="RHEA-COMP:15517"/>
        <dbReference type="ChEBI" id="CHEBI:15378"/>
        <dbReference type="ChEBI" id="CHEBI:29973"/>
        <dbReference type="ChEBI" id="CHEBI:29985"/>
        <dbReference type="ChEBI" id="CHEBI:30616"/>
        <dbReference type="ChEBI" id="CHEBI:43474"/>
        <dbReference type="ChEBI" id="CHEBI:143622"/>
        <dbReference type="ChEBI" id="CHEBI:456216"/>
    </reaction>
    <physiologicalReaction direction="left-to-right" evidence="5">
        <dbReference type="Rhea" id="RHEA:60145"/>
    </physiologicalReaction>
</comment>
<dbReference type="InterPro" id="IPR004344">
    <property type="entry name" value="TTL/TTLL_fam"/>
</dbReference>
<name>A0A7S2RZ86_9STRA</name>
<proteinExistence type="predicted"/>
<dbReference type="GO" id="GO:0005524">
    <property type="term" value="F:ATP binding"/>
    <property type="evidence" value="ECO:0007669"/>
    <property type="project" value="UniProtKB-KW"/>
</dbReference>
<evidence type="ECO:0000256" key="4">
    <source>
        <dbReference type="ARBA" id="ARBA00041448"/>
    </source>
</evidence>
<dbReference type="Gene3D" id="3.30.470.20">
    <property type="entry name" value="ATP-grasp fold, B domain"/>
    <property type="match status" value="1"/>
</dbReference>
<dbReference type="GO" id="GO:0036064">
    <property type="term" value="C:ciliary basal body"/>
    <property type="evidence" value="ECO:0007669"/>
    <property type="project" value="TreeGrafter"/>
</dbReference>